<dbReference type="InterPro" id="IPR002716">
    <property type="entry name" value="PIN_dom"/>
</dbReference>
<organism evidence="2">
    <name type="scientific">hydrothermal vent metagenome</name>
    <dbReference type="NCBI Taxonomy" id="652676"/>
    <lineage>
        <taxon>unclassified sequences</taxon>
        <taxon>metagenomes</taxon>
        <taxon>ecological metagenomes</taxon>
    </lineage>
</organism>
<dbReference type="InterPro" id="IPR052919">
    <property type="entry name" value="TA_system_RNase"/>
</dbReference>
<dbReference type="Pfam" id="PF01850">
    <property type="entry name" value="PIN"/>
    <property type="match status" value="1"/>
</dbReference>
<dbReference type="PANTHER" id="PTHR36173:SF2">
    <property type="entry name" value="RIBONUCLEASE VAPC16"/>
    <property type="match status" value="1"/>
</dbReference>
<reference evidence="2" key="1">
    <citation type="submission" date="2018-06" db="EMBL/GenBank/DDBJ databases">
        <authorList>
            <person name="Zhirakovskaya E."/>
        </authorList>
    </citation>
    <scope>NUCLEOTIDE SEQUENCE</scope>
</reference>
<name>A0A3B0VLW2_9ZZZZ</name>
<protein>
    <recommendedName>
        <fullName evidence="1">PIN domain-containing protein</fullName>
    </recommendedName>
</protein>
<dbReference type="InterPro" id="IPR029060">
    <property type="entry name" value="PIN-like_dom_sf"/>
</dbReference>
<dbReference type="Gene3D" id="3.40.50.1010">
    <property type="entry name" value="5'-nuclease"/>
    <property type="match status" value="1"/>
</dbReference>
<dbReference type="AlphaFoldDB" id="A0A3B0VLW2"/>
<dbReference type="SUPFAM" id="SSF88723">
    <property type="entry name" value="PIN domain-like"/>
    <property type="match status" value="1"/>
</dbReference>
<dbReference type="EMBL" id="UOEW01000299">
    <property type="protein sequence ID" value="VAW41233.1"/>
    <property type="molecule type" value="Genomic_DNA"/>
</dbReference>
<dbReference type="PANTHER" id="PTHR36173">
    <property type="entry name" value="RIBONUCLEASE VAPC16-RELATED"/>
    <property type="match status" value="1"/>
</dbReference>
<evidence type="ECO:0000259" key="1">
    <source>
        <dbReference type="Pfam" id="PF01850"/>
    </source>
</evidence>
<dbReference type="InterPro" id="IPR041705">
    <property type="entry name" value="PIN_Sll0205"/>
</dbReference>
<evidence type="ECO:0000313" key="2">
    <source>
        <dbReference type="EMBL" id="VAW41233.1"/>
    </source>
</evidence>
<sequence length="124" mass="14117">MKIIIDTHIFLWAISDTTKLTKKQKQALKTLSNTIYLSSISITELMIKSSIGKLLLNFDPIAIAKKSGFDLLDFSAMDASALKDLPFHHKDPFDRMLISQALNRKYKIMTADSKFKLYACKLFV</sequence>
<accession>A0A3B0VLW2</accession>
<dbReference type="CDD" id="cd09872">
    <property type="entry name" value="PIN_Sll0205-like"/>
    <property type="match status" value="1"/>
</dbReference>
<feature type="domain" description="PIN" evidence="1">
    <location>
        <begin position="3"/>
        <end position="118"/>
    </location>
</feature>
<proteinExistence type="predicted"/>
<gene>
    <name evidence="2" type="ORF">MNBD_GAMMA01-1564</name>
</gene>